<evidence type="ECO:0000313" key="4">
    <source>
        <dbReference type="Proteomes" id="UP000799439"/>
    </source>
</evidence>
<feature type="region of interest" description="Disordered" evidence="1">
    <location>
        <begin position="405"/>
        <end position="436"/>
    </location>
</feature>
<name>A0A9P4J2C8_9PEZI</name>
<feature type="region of interest" description="Disordered" evidence="1">
    <location>
        <begin position="259"/>
        <end position="319"/>
    </location>
</feature>
<accession>A0A9P4J2C8</accession>
<dbReference type="AlphaFoldDB" id="A0A9P4J2C8"/>
<feature type="transmembrane region" description="Helical" evidence="2">
    <location>
        <begin position="50"/>
        <end position="72"/>
    </location>
</feature>
<keyword evidence="4" id="KW-1185">Reference proteome</keyword>
<comment type="caution">
    <text evidence="3">The sequence shown here is derived from an EMBL/GenBank/DDBJ whole genome shotgun (WGS) entry which is preliminary data.</text>
</comment>
<dbReference type="Proteomes" id="UP000799439">
    <property type="component" value="Unassembled WGS sequence"/>
</dbReference>
<keyword evidence="2" id="KW-1133">Transmembrane helix</keyword>
<organism evidence="3 4">
    <name type="scientific">Myriangium duriaei CBS 260.36</name>
    <dbReference type="NCBI Taxonomy" id="1168546"/>
    <lineage>
        <taxon>Eukaryota</taxon>
        <taxon>Fungi</taxon>
        <taxon>Dikarya</taxon>
        <taxon>Ascomycota</taxon>
        <taxon>Pezizomycotina</taxon>
        <taxon>Dothideomycetes</taxon>
        <taxon>Dothideomycetidae</taxon>
        <taxon>Myriangiales</taxon>
        <taxon>Myriangiaceae</taxon>
        <taxon>Myriangium</taxon>
    </lineage>
</organism>
<evidence type="ECO:0000313" key="3">
    <source>
        <dbReference type="EMBL" id="KAF2154192.1"/>
    </source>
</evidence>
<proteinExistence type="predicted"/>
<evidence type="ECO:0000256" key="1">
    <source>
        <dbReference type="SAM" id="MobiDB-lite"/>
    </source>
</evidence>
<reference evidence="3" key="1">
    <citation type="journal article" date="2020" name="Stud. Mycol.">
        <title>101 Dothideomycetes genomes: a test case for predicting lifestyles and emergence of pathogens.</title>
        <authorList>
            <person name="Haridas S."/>
            <person name="Albert R."/>
            <person name="Binder M."/>
            <person name="Bloem J."/>
            <person name="Labutti K."/>
            <person name="Salamov A."/>
            <person name="Andreopoulos B."/>
            <person name="Baker S."/>
            <person name="Barry K."/>
            <person name="Bills G."/>
            <person name="Bluhm B."/>
            <person name="Cannon C."/>
            <person name="Castanera R."/>
            <person name="Culley D."/>
            <person name="Daum C."/>
            <person name="Ezra D."/>
            <person name="Gonzalez J."/>
            <person name="Henrissat B."/>
            <person name="Kuo A."/>
            <person name="Liang C."/>
            <person name="Lipzen A."/>
            <person name="Lutzoni F."/>
            <person name="Magnuson J."/>
            <person name="Mondo S."/>
            <person name="Nolan M."/>
            <person name="Ohm R."/>
            <person name="Pangilinan J."/>
            <person name="Park H.-J."/>
            <person name="Ramirez L."/>
            <person name="Alfaro M."/>
            <person name="Sun H."/>
            <person name="Tritt A."/>
            <person name="Yoshinaga Y."/>
            <person name="Zwiers L.-H."/>
            <person name="Turgeon B."/>
            <person name="Goodwin S."/>
            <person name="Spatafora J."/>
            <person name="Crous P."/>
            <person name="Grigoriev I."/>
        </authorList>
    </citation>
    <scope>NUCLEOTIDE SEQUENCE</scope>
    <source>
        <strain evidence="3">CBS 260.36</strain>
    </source>
</reference>
<keyword evidence="2" id="KW-0472">Membrane</keyword>
<evidence type="ECO:0000256" key="2">
    <source>
        <dbReference type="SAM" id="Phobius"/>
    </source>
</evidence>
<feature type="compositionally biased region" description="Basic residues" evidence="1">
    <location>
        <begin position="264"/>
        <end position="273"/>
    </location>
</feature>
<sequence length="466" mass="51479">MAVISNGSFLFLSRPIDVTFSSSIGHKHVGIFAIEPFHVFLSIRSTASDISTAIVIVAAMFLFPLGIAGVMLPIKETAHKTAAPAVQFTKQNQTHQLELFAQPSQTEPDRIQTAASHLKAAKENLPIVHRPSADSAIDRHTENIDYLPISGPRFVNRPHGRPLSAIIEQRSIASLRSKCSARFGSFHPKTMQSTPENTSIQVRSYHKRSSKVFLSDEENPSLSPAQRSLKALKDRPLSTVELQARRIIVPPASRARLVAITPRSRSRSRSHRRSNTDSVRTIDLIHRFPAPPSVSRSQDRGRSPNDIASPAPRRAARLPVLALEDKMARTNRRPNSSDIGRERAYHSPVKGDAIARPPARMGSDVHIWPDVLTPRTITRPHSSRLLQFPSIAAIARGNGRADVQVSNNSPLPDDHGTVSQEQDIISPPPKGKSRSGVRRLLSAAKSRMGLVEDEAKGRCWLRRRED</sequence>
<gene>
    <name evidence="3" type="ORF">K461DRAFT_312149</name>
</gene>
<keyword evidence="2" id="KW-0812">Transmembrane</keyword>
<protein>
    <submittedName>
        <fullName evidence="3">Uncharacterized protein</fullName>
    </submittedName>
</protein>
<dbReference type="EMBL" id="ML996084">
    <property type="protein sequence ID" value="KAF2154192.1"/>
    <property type="molecule type" value="Genomic_DNA"/>
</dbReference>
<dbReference type="OrthoDB" id="3907968at2759"/>
<feature type="compositionally biased region" description="Low complexity" evidence="1">
    <location>
        <begin position="308"/>
        <end position="319"/>
    </location>
</feature>